<keyword evidence="3" id="KW-1185">Reference proteome</keyword>
<dbReference type="EMBL" id="BJXB01000008">
    <property type="protein sequence ID" value="GEM46542.1"/>
    <property type="molecule type" value="Genomic_DNA"/>
</dbReference>
<dbReference type="Pfam" id="PF13302">
    <property type="entry name" value="Acetyltransf_3"/>
    <property type="match status" value="1"/>
</dbReference>
<proteinExistence type="predicted"/>
<dbReference type="Proteomes" id="UP000321306">
    <property type="component" value="Unassembled WGS sequence"/>
</dbReference>
<dbReference type="PANTHER" id="PTHR43415">
    <property type="entry name" value="SPERMIDINE N(1)-ACETYLTRANSFERASE"/>
    <property type="match status" value="1"/>
</dbReference>
<organism evidence="2 3">
    <name type="scientific">Deinococcus cellulosilyticus (strain DSM 18568 / NBRC 106333 / KACC 11606 / 5516J-15)</name>
    <dbReference type="NCBI Taxonomy" id="1223518"/>
    <lineage>
        <taxon>Bacteria</taxon>
        <taxon>Thermotogati</taxon>
        <taxon>Deinococcota</taxon>
        <taxon>Deinococci</taxon>
        <taxon>Deinococcales</taxon>
        <taxon>Deinococcaceae</taxon>
        <taxon>Deinococcus</taxon>
    </lineage>
</organism>
<accession>A0A511N0Z6</accession>
<dbReference type="Gene3D" id="3.40.630.30">
    <property type="match status" value="1"/>
</dbReference>
<protein>
    <submittedName>
        <fullName evidence="2">N-acetyltransferase</fullName>
    </submittedName>
</protein>
<name>A0A511N0Z6_DEIC1</name>
<dbReference type="GO" id="GO:0016747">
    <property type="term" value="F:acyltransferase activity, transferring groups other than amino-acyl groups"/>
    <property type="evidence" value="ECO:0007669"/>
    <property type="project" value="InterPro"/>
</dbReference>
<reference evidence="2 3" key="1">
    <citation type="submission" date="2019-07" db="EMBL/GenBank/DDBJ databases">
        <title>Whole genome shotgun sequence of Deinococcus cellulosilyticus NBRC 106333.</title>
        <authorList>
            <person name="Hosoyama A."/>
            <person name="Uohara A."/>
            <person name="Ohji S."/>
            <person name="Ichikawa N."/>
        </authorList>
    </citation>
    <scope>NUCLEOTIDE SEQUENCE [LARGE SCALE GENOMIC DNA]</scope>
    <source>
        <strain evidence="2 3">NBRC 106333</strain>
    </source>
</reference>
<comment type="caution">
    <text evidence="2">The sequence shown here is derived from an EMBL/GenBank/DDBJ whole genome shotgun (WGS) entry which is preliminary data.</text>
</comment>
<sequence length="173" mass="20752">MTVKIQPLTQEDLGILWELSTHHTEWKKFDAPYFEDGDFSKNAFLETFRLAAEHERWKGIWIDGVLSGLVSYYFDDGRLKRWIEMGIVIYDERLWSRGYGREALKLWTTELFERFDLPRLGLTTWSGNPRMVRAARKVGFQLEGQIRKVRFWQGEYYDSVRLGVLREEWFSRD</sequence>
<dbReference type="InterPro" id="IPR016181">
    <property type="entry name" value="Acyl_CoA_acyltransferase"/>
</dbReference>
<dbReference type="OrthoDB" id="9795206at2"/>
<evidence type="ECO:0000259" key="1">
    <source>
        <dbReference type="PROSITE" id="PS51186"/>
    </source>
</evidence>
<evidence type="ECO:0000313" key="3">
    <source>
        <dbReference type="Proteomes" id="UP000321306"/>
    </source>
</evidence>
<dbReference type="AlphaFoldDB" id="A0A511N0Z6"/>
<evidence type="ECO:0000313" key="2">
    <source>
        <dbReference type="EMBL" id="GEM46542.1"/>
    </source>
</evidence>
<dbReference type="RefSeq" id="WP_146884353.1">
    <property type="nucleotide sequence ID" value="NZ_BJXB01000008.1"/>
</dbReference>
<dbReference type="PROSITE" id="PS51186">
    <property type="entry name" value="GNAT"/>
    <property type="match status" value="1"/>
</dbReference>
<dbReference type="InterPro" id="IPR000182">
    <property type="entry name" value="GNAT_dom"/>
</dbReference>
<keyword evidence="2" id="KW-0808">Transferase</keyword>
<gene>
    <name evidence="2" type="primary">wecD</name>
    <name evidence="2" type="ORF">DC3_21770</name>
</gene>
<dbReference type="PANTHER" id="PTHR43415:SF4">
    <property type="entry name" value="N-ACETYLTRANSFERASE DOMAIN-CONTAINING PROTEIN"/>
    <property type="match status" value="1"/>
</dbReference>
<dbReference type="SUPFAM" id="SSF55729">
    <property type="entry name" value="Acyl-CoA N-acyltransferases (Nat)"/>
    <property type="match status" value="1"/>
</dbReference>
<feature type="domain" description="N-acetyltransferase" evidence="1">
    <location>
        <begin position="3"/>
        <end position="163"/>
    </location>
</feature>